<dbReference type="EnsemblPlants" id="PGSC0003DMT400089689">
    <property type="protein sequence ID" value="PGSC0003DMT400089689"/>
    <property type="gene ID" value="PGSC0003DMG400039260"/>
</dbReference>
<proteinExistence type="predicted"/>
<name>M1DIP8_SOLTU</name>
<organism evidence="2 3">
    <name type="scientific">Solanum tuberosum</name>
    <name type="common">Potato</name>
    <dbReference type="NCBI Taxonomy" id="4113"/>
    <lineage>
        <taxon>Eukaryota</taxon>
        <taxon>Viridiplantae</taxon>
        <taxon>Streptophyta</taxon>
        <taxon>Embryophyta</taxon>
        <taxon>Tracheophyta</taxon>
        <taxon>Spermatophyta</taxon>
        <taxon>Magnoliopsida</taxon>
        <taxon>eudicotyledons</taxon>
        <taxon>Gunneridae</taxon>
        <taxon>Pentapetalae</taxon>
        <taxon>asterids</taxon>
        <taxon>lamiids</taxon>
        <taxon>Solanales</taxon>
        <taxon>Solanaceae</taxon>
        <taxon>Solanoideae</taxon>
        <taxon>Solaneae</taxon>
        <taxon>Solanum</taxon>
    </lineage>
</organism>
<reference evidence="2" key="2">
    <citation type="submission" date="2015-06" db="UniProtKB">
        <authorList>
            <consortium name="EnsemblPlants"/>
        </authorList>
    </citation>
    <scope>IDENTIFICATION</scope>
    <source>
        <strain evidence="2">DM1-3 516 R44</strain>
    </source>
</reference>
<dbReference type="AlphaFoldDB" id="M1DIP8"/>
<dbReference type="Gramene" id="PGSC0003DMT400089689">
    <property type="protein sequence ID" value="PGSC0003DMT400089689"/>
    <property type="gene ID" value="PGSC0003DMG400039260"/>
</dbReference>
<evidence type="ECO:0000313" key="3">
    <source>
        <dbReference type="Proteomes" id="UP000011115"/>
    </source>
</evidence>
<keyword evidence="3" id="KW-1185">Reference proteome</keyword>
<dbReference type="InterPro" id="IPR046796">
    <property type="entry name" value="Transposase_32_dom"/>
</dbReference>
<dbReference type="HOGENOM" id="CLU_028647_0_3_1"/>
<dbReference type="PaxDb" id="4113-PGSC0003DMT400089689"/>
<dbReference type="Pfam" id="PF20167">
    <property type="entry name" value="Transposase_32"/>
    <property type="match status" value="1"/>
</dbReference>
<dbReference type="InParanoid" id="M1DIP8"/>
<feature type="domain" description="Putative plant transposon protein" evidence="1">
    <location>
        <begin position="91"/>
        <end position="153"/>
    </location>
</feature>
<evidence type="ECO:0000259" key="1">
    <source>
        <dbReference type="Pfam" id="PF20167"/>
    </source>
</evidence>
<sequence length="379" mass="42068">MGQSHTNFVYVWNHGADYGPSFDRSTILHICGSHIKDPTLGTLTYEGDTRAVVPSTDHRYHGSKEAPTYARGGKSKSISPSFWLIDEKSDQELSPTQADNVVTWDRAVMLAAFMAGLEIDDAHILITELHERAFKATTTLPFPCLIFQLYRDACFSILNCDRLHDMTKSLDISLIRDDANLAAPRREPKVEVPPLGNDLAADVEQMHVNDTTIAAAKEDAQARPFPAISHAPSLSRATPSLGSIAIPLARVQKLETEMATLLQHMKPWMQRSIMESEARMEQIIDQKRDLANLHVDIYSFLAPSAEVAEYALAVLEDEVVMTALFVDTMPQPDSSCATRKHHHSDHTADTEEEIGLDAVDEKCKLKFAEVAINGAIHKQ</sequence>
<reference evidence="3" key="1">
    <citation type="journal article" date="2011" name="Nature">
        <title>Genome sequence and analysis of the tuber crop potato.</title>
        <authorList>
            <consortium name="The Potato Genome Sequencing Consortium"/>
        </authorList>
    </citation>
    <scope>NUCLEOTIDE SEQUENCE [LARGE SCALE GENOMIC DNA]</scope>
    <source>
        <strain evidence="3">cv. DM1-3 516 R44</strain>
    </source>
</reference>
<protein>
    <submittedName>
        <fullName evidence="2">Integrase core domain containing protein</fullName>
    </submittedName>
</protein>
<dbReference type="Proteomes" id="UP000011115">
    <property type="component" value="Unassembled WGS sequence"/>
</dbReference>
<evidence type="ECO:0000313" key="2">
    <source>
        <dbReference type="EnsemblPlants" id="PGSC0003DMT400089689"/>
    </source>
</evidence>
<accession>M1DIP8</accession>